<dbReference type="Proteomes" id="UP000006727">
    <property type="component" value="Chromosome 3"/>
</dbReference>
<dbReference type="EnsemblPlants" id="Pp3c3_15280V3.1">
    <property type="protein sequence ID" value="PAC:32941395.CDS.1"/>
    <property type="gene ID" value="Pp3c3_15280"/>
</dbReference>
<gene>
    <name evidence="7" type="primary">LOC112280218</name>
    <name evidence="6" type="ORF">PHYPA_004460</name>
</gene>
<dbReference type="GeneID" id="112280218"/>
<dbReference type="InterPro" id="IPR008801">
    <property type="entry name" value="RALF"/>
</dbReference>
<organism evidence="6">
    <name type="scientific">Physcomitrium patens</name>
    <name type="common">Spreading-leaved earth moss</name>
    <name type="synonym">Physcomitrella patens</name>
    <dbReference type="NCBI Taxonomy" id="3218"/>
    <lineage>
        <taxon>Eukaryota</taxon>
        <taxon>Viridiplantae</taxon>
        <taxon>Streptophyta</taxon>
        <taxon>Embryophyta</taxon>
        <taxon>Bryophyta</taxon>
        <taxon>Bryophytina</taxon>
        <taxon>Bryopsida</taxon>
        <taxon>Funariidae</taxon>
        <taxon>Funariales</taxon>
        <taxon>Funariaceae</taxon>
        <taxon>Physcomitrium</taxon>
    </lineage>
</organism>
<comment type="similarity">
    <text evidence="1">Belongs to the plant rapid alkalinization factor (RALF) family.</text>
</comment>
<evidence type="ECO:0000313" key="8">
    <source>
        <dbReference type="Proteomes" id="UP000006727"/>
    </source>
</evidence>
<dbReference type="RefSeq" id="XP_073388795.1">
    <property type="nucleotide sequence ID" value="XM_073532694.1"/>
</dbReference>
<proteinExistence type="inferred from homology"/>
<keyword evidence="8" id="KW-1185">Reference proteome</keyword>
<evidence type="ECO:0000313" key="7">
    <source>
        <dbReference type="EnsemblPlants" id="PAC:32941395.CDS.1"/>
    </source>
</evidence>
<dbReference type="STRING" id="3218.A0A2K1KUP9"/>
<dbReference type="GO" id="GO:0005179">
    <property type="term" value="F:hormone activity"/>
    <property type="evidence" value="ECO:0007669"/>
    <property type="project" value="UniProtKB-KW"/>
</dbReference>
<dbReference type="OrthoDB" id="1931174at2759"/>
<name>A0A2K1KUP9_PHYPA</name>
<dbReference type="EMBL" id="ABEU02000003">
    <property type="protein sequence ID" value="PNR57466.1"/>
    <property type="molecule type" value="Genomic_DNA"/>
</dbReference>
<evidence type="ECO:0000256" key="4">
    <source>
        <dbReference type="ARBA" id="ARBA00023157"/>
    </source>
</evidence>
<reference evidence="6 8" key="2">
    <citation type="journal article" date="2018" name="Plant J.">
        <title>The Physcomitrella patens chromosome-scale assembly reveals moss genome structure and evolution.</title>
        <authorList>
            <person name="Lang D."/>
            <person name="Ullrich K.K."/>
            <person name="Murat F."/>
            <person name="Fuchs J."/>
            <person name="Jenkins J."/>
            <person name="Haas F.B."/>
            <person name="Piednoel M."/>
            <person name="Gundlach H."/>
            <person name="Van Bel M."/>
            <person name="Meyberg R."/>
            <person name="Vives C."/>
            <person name="Morata J."/>
            <person name="Symeonidi A."/>
            <person name="Hiss M."/>
            <person name="Muchero W."/>
            <person name="Kamisugi Y."/>
            <person name="Saleh O."/>
            <person name="Blanc G."/>
            <person name="Decker E.L."/>
            <person name="van Gessel N."/>
            <person name="Grimwood J."/>
            <person name="Hayes R.D."/>
            <person name="Graham S.W."/>
            <person name="Gunter L.E."/>
            <person name="McDaniel S.F."/>
            <person name="Hoernstein S.N.W."/>
            <person name="Larsson A."/>
            <person name="Li F.W."/>
            <person name="Perroud P.F."/>
            <person name="Phillips J."/>
            <person name="Ranjan P."/>
            <person name="Rokshar D.S."/>
            <person name="Rothfels C.J."/>
            <person name="Schneider L."/>
            <person name="Shu S."/>
            <person name="Stevenson D.W."/>
            <person name="Thummler F."/>
            <person name="Tillich M."/>
            <person name="Villarreal Aguilar J.C."/>
            <person name="Widiez T."/>
            <person name="Wong G.K."/>
            <person name="Wymore A."/>
            <person name="Zhang Y."/>
            <person name="Zimmer A.D."/>
            <person name="Quatrano R.S."/>
            <person name="Mayer K.F.X."/>
            <person name="Goodstein D."/>
            <person name="Casacuberta J.M."/>
            <person name="Vandepoele K."/>
            <person name="Reski R."/>
            <person name="Cuming A.C."/>
            <person name="Tuskan G.A."/>
            <person name="Maumus F."/>
            <person name="Salse J."/>
            <person name="Schmutz J."/>
            <person name="Rensing S.A."/>
        </authorList>
    </citation>
    <scope>NUCLEOTIDE SEQUENCE [LARGE SCALE GENOMIC DNA]</scope>
    <source>
        <strain evidence="7 8">cv. Gransden 2004</strain>
    </source>
</reference>
<keyword evidence="4" id="KW-1015">Disulfide bond</keyword>
<evidence type="ECO:0000256" key="2">
    <source>
        <dbReference type="ARBA" id="ARBA00022702"/>
    </source>
</evidence>
<feature type="signal peptide" evidence="5">
    <location>
        <begin position="1"/>
        <end position="33"/>
    </location>
</feature>
<dbReference type="Gramene" id="Pp3c3_15280V3.1">
    <property type="protein sequence ID" value="PAC:32941395.CDS.1"/>
    <property type="gene ID" value="Pp3c3_15280"/>
</dbReference>
<evidence type="ECO:0000256" key="3">
    <source>
        <dbReference type="ARBA" id="ARBA00022729"/>
    </source>
</evidence>
<dbReference type="Pfam" id="PF05498">
    <property type="entry name" value="RALF"/>
    <property type="match status" value="1"/>
</dbReference>
<sequence length="131" mass="14405">MVMGGVKVGSSALVLMLAMLAFVLVQCVDRADAGHGSPIMELATTSSGLPEGFDDLRMYEDPEDQFLDEPARRLLAARRRSYISYGALNRNRSPCPARSGRSYYTPNCNSNAGPARPYTRGCLRITRCQRV</sequence>
<dbReference type="PANTHER" id="PTHR33136:SF6">
    <property type="entry name" value="PROTEIN RALF-LIKE 34"/>
    <property type="match status" value="1"/>
</dbReference>
<reference evidence="7" key="3">
    <citation type="submission" date="2020-12" db="UniProtKB">
        <authorList>
            <consortium name="EnsemblPlants"/>
        </authorList>
    </citation>
    <scope>IDENTIFICATION</scope>
</reference>
<protein>
    <submittedName>
        <fullName evidence="6 7">Uncharacterized protein</fullName>
    </submittedName>
</protein>
<reference evidence="6 8" key="1">
    <citation type="journal article" date="2008" name="Science">
        <title>The Physcomitrella genome reveals evolutionary insights into the conquest of land by plants.</title>
        <authorList>
            <person name="Rensing S."/>
            <person name="Lang D."/>
            <person name="Zimmer A."/>
            <person name="Terry A."/>
            <person name="Salamov A."/>
            <person name="Shapiro H."/>
            <person name="Nishiyama T."/>
            <person name="Perroud P.-F."/>
            <person name="Lindquist E."/>
            <person name="Kamisugi Y."/>
            <person name="Tanahashi T."/>
            <person name="Sakakibara K."/>
            <person name="Fujita T."/>
            <person name="Oishi K."/>
            <person name="Shin-I T."/>
            <person name="Kuroki Y."/>
            <person name="Toyoda A."/>
            <person name="Suzuki Y."/>
            <person name="Hashimoto A."/>
            <person name="Yamaguchi K."/>
            <person name="Sugano A."/>
            <person name="Kohara Y."/>
            <person name="Fujiyama A."/>
            <person name="Anterola A."/>
            <person name="Aoki S."/>
            <person name="Ashton N."/>
            <person name="Barbazuk W.B."/>
            <person name="Barker E."/>
            <person name="Bennetzen J."/>
            <person name="Bezanilla M."/>
            <person name="Blankenship R."/>
            <person name="Cho S.H."/>
            <person name="Dutcher S."/>
            <person name="Estelle M."/>
            <person name="Fawcett J.A."/>
            <person name="Gundlach H."/>
            <person name="Hanada K."/>
            <person name="Heyl A."/>
            <person name="Hicks K.A."/>
            <person name="Hugh J."/>
            <person name="Lohr M."/>
            <person name="Mayer K."/>
            <person name="Melkozernov A."/>
            <person name="Murata T."/>
            <person name="Nelson D."/>
            <person name="Pils B."/>
            <person name="Prigge M."/>
            <person name="Reiss B."/>
            <person name="Renner T."/>
            <person name="Rombauts S."/>
            <person name="Rushton P."/>
            <person name="Sanderfoot A."/>
            <person name="Schween G."/>
            <person name="Shiu S.-H."/>
            <person name="Stueber K."/>
            <person name="Theodoulou F.L."/>
            <person name="Tu H."/>
            <person name="Van de Peer Y."/>
            <person name="Verrier P.J."/>
            <person name="Waters E."/>
            <person name="Wood A."/>
            <person name="Yang L."/>
            <person name="Cove D."/>
            <person name="Cuming A."/>
            <person name="Hasebe M."/>
            <person name="Lucas S."/>
            <person name="Mishler D.B."/>
            <person name="Reski R."/>
            <person name="Grigoriev I."/>
            <person name="Quatrano R.S."/>
            <person name="Boore J.L."/>
        </authorList>
    </citation>
    <scope>NUCLEOTIDE SEQUENCE [LARGE SCALE GENOMIC DNA]</scope>
    <source>
        <strain evidence="7 8">cv. Gransden 2004</strain>
    </source>
</reference>
<keyword evidence="2" id="KW-0372">Hormone</keyword>
<dbReference type="EnsemblPlants" id="Pp3c3_15280V3.2">
    <property type="protein sequence ID" value="PAC:32941396.CDS.1"/>
    <property type="gene ID" value="Pp3c3_15280"/>
</dbReference>
<dbReference type="PANTHER" id="PTHR33136">
    <property type="entry name" value="RAPID ALKALINIZATION FACTOR-LIKE"/>
    <property type="match status" value="1"/>
</dbReference>
<dbReference type="PaxDb" id="3218-PP1S25_197V6.2"/>
<dbReference type="AlphaFoldDB" id="A0A2K1KUP9"/>
<accession>A0A2K1KUP9</accession>
<feature type="chain" id="PRO_5044576474" evidence="5">
    <location>
        <begin position="34"/>
        <end position="131"/>
    </location>
</feature>
<evidence type="ECO:0000256" key="1">
    <source>
        <dbReference type="ARBA" id="ARBA00009178"/>
    </source>
</evidence>
<keyword evidence="3 5" id="KW-0732">Signal</keyword>
<dbReference type="Gramene" id="Pp3c3_15280V3.2">
    <property type="protein sequence ID" value="PAC:32941396.CDS.1"/>
    <property type="gene ID" value="Pp3c3_15280"/>
</dbReference>
<evidence type="ECO:0000256" key="5">
    <source>
        <dbReference type="SAM" id="SignalP"/>
    </source>
</evidence>
<evidence type="ECO:0000313" key="6">
    <source>
        <dbReference type="EMBL" id="PNR57466.1"/>
    </source>
</evidence>